<accession>A0A1N7JTU7</accession>
<dbReference type="PROSITE" id="PS51257">
    <property type="entry name" value="PROKAR_LIPOPROTEIN"/>
    <property type="match status" value="1"/>
</dbReference>
<evidence type="ECO:0000313" key="3">
    <source>
        <dbReference type="Proteomes" id="UP000186684"/>
    </source>
</evidence>
<reference evidence="3" key="1">
    <citation type="submission" date="2017-01" db="EMBL/GenBank/DDBJ databases">
        <authorList>
            <person name="Varghese N."/>
            <person name="Submissions S."/>
        </authorList>
    </citation>
    <scope>NUCLEOTIDE SEQUENCE [LARGE SCALE GENOMIC DNA]</scope>
    <source>
        <strain evidence="3">DSM 29430</strain>
    </source>
</reference>
<sequence length="48" mass="4772">MRRLALLACLALAACGADGPPERPDPAQEEPPIGLSVSGSASIGVASR</sequence>
<dbReference type="EMBL" id="FTOQ01000001">
    <property type="protein sequence ID" value="SIS52768.1"/>
    <property type="molecule type" value="Genomic_DNA"/>
</dbReference>
<keyword evidence="3" id="KW-1185">Reference proteome</keyword>
<gene>
    <name evidence="2" type="ORF">SAMN05421759_101222</name>
</gene>
<dbReference type="STRING" id="633194.SAMN05421759_101222"/>
<protein>
    <recommendedName>
        <fullName evidence="4">Argininosuccinate lyase</fullName>
    </recommendedName>
</protein>
<dbReference type="RefSeq" id="WP_200798000.1">
    <property type="nucleotide sequence ID" value="NZ_FTOQ01000001.1"/>
</dbReference>
<evidence type="ECO:0008006" key="4">
    <source>
        <dbReference type="Google" id="ProtNLM"/>
    </source>
</evidence>
<evidence type="ECO:0000256" key="1">
    <source>
        <dbReference type="SAM" id="MobiDB-lite"/>
    </source>
</evidence>
<dbReference type="Proteomes" id="UP000186684">
    <property type="component" value="Unassembled WGS sequence"/>
</dbReference>
<organism evidence="2 3">
    <name type="scientific">Roseivivax lentus</name>
    <dbReference type="NCBI Taxonomy" id="633194"/>
    <lineage>
        <taxon>Bacteria</taxon>
        <taxon>Pseudomonadati</taxon>
        <taxon>Pseudomonadota</taxon>
        <taxon>Alphaproteobacteria</taxon>
        <taxon>Rhodobacterales</taxon>
        <taxon>Roseobacteraceae</taxon>
        <taxon>Roseivivax</taxon>
    </lineage>
</organism>
<proteinExistence type="predicted"/>
<feature type="region of interest" description="Disordered" evidence="1">
    <location>
        <begin position="18"/>
        <end position="48"/>
    </location>
</feature>
<evidence type="ECO:0000313" key="2">
    <source>
        <dbReference type="EMBL" id="SIS52768.1"/>
    </source>
</evidence>
<feature type="compositionally biased region" description="Low complexity" evidence="1">
    <location>
        <begin position="33"/>
        <end position="48"/>
    </location>
</feature>
<name>A0A1N7JTU7_9RHOB</name>
<dbReference type="AlphaFoldDB" id="A0A1N7JTU7"/>